<evidence type="ECO:0000256" key="8">
    <source>
        <dbReference type="ARBA" id="ARBA00023065"/>
    </source>
</evidence>
<dbReference type="InterPro" id="IPR004878">
    <property type="entry name" value="Otopetrin"/>
</dbReference>
<evidence type="ECO:0000256" key="2">
    <source>
        <dbReference type="ARBA" id="ARBA00006513"/>
    </source>
</evidence>
<keyword evidence="14" id="KW-1185">Reference proteome</keyword>
<evidence type="ECO:0000256" key="11">
    <source>
        <dbReference type="SAM" id="MobiDB-lite"/>
    </source>
</evidence>
<protein>
    <recommendedName>
        <fullName evidence="15">Otopetrin-2</fullName>
    </recommendedName>
</protein>
<accession>A0A7R8X3K9</accession>
<keyword evidence="10" id="KW-0407">Ion channel</keyword>
<feature type="transmembrane region" description="Helical" evidence="12">
    <location>
        <begin position="742"/>
        <end position="757"/>
    </location>
</feature>
<feature type="compositionally biased region" description="Polar residues" evidence="11">
    <location>
        <begin position="133"/>
        <end position="159"/>
    </location>
</feature>
<keyword evidence="4" id="KW-1003">Cell membrane</keyword>
<dbReference type="Pfam" id="PF03189">
    <property type="entry name" value="Otopetrin"/>
    <property type="match status" value="1"/>
</dbReference>
<keyword evidence="3" id="KW-0813">Transport</keyword>
<evidence type="ECO:0000256" key="5">
    <source>
        <dbReference type="ARBA" id="ARBA00022692"/>
    </source>
</evidence>
<reference evidence="13" key="1">
    <citation type="submission" date="2020-11" db="EMBL/GenBank/DDBJ databases">
        <authorList>
            <person name="Tran Van P."/>
        </authorList>
    </citation>
    <scope>NUCLEOTIDE SEQUENCE</scope>
</reference>
<dbReference type="AlphaFoldDB" id="A0A7R8X3K9"/>
<comment type="similarity">
    <text evidence="2">Belongs to the otopetrin family.</text>
</comment>
<feature type="transmembrane region" description="Helical" evidence="12">
    <location>
        <begin position="596"/>
        <end position="616"/>
    </location>
</feature>
<keyword evidence="7 12" id="KW-1133">Transmembrane helix</keyword>
<feature type="transmembrane region" description="Helical" evidence="12">
    <location>
        <begin position="538"/>
        <end position="559"/>
    </location>
</feature>
<organism evidence="13">
    <name type="scientific">Darwinula stevensoni</name>
    <dbReference type="NCBI Taxonomy" id="69355"/>
    <lineage>
        <taxon>Eukaryota</taxon>
        <taxon>Metazoa</taxon>
        <taxon>Ecdysozoa</taxon>
        <taxon>Arthropoda</taxon>
        <taxon>Crustacea</taxon>
        <taxon>Oligostraca</taxon>
        <taxon>Ostracoda</taxon>
        <taxon>Podocopa</taxon>
        <taxon>Podocopida</taxon>
        <taxon>Darwinulocopina</taxon>
        <taxon>Darwinuloidea</taxon>
        <taxon>Darwinulidae</taxon>
        <taxon>Darwinula</taxon>
    </lineage>
</organism>
<evidence type="ECO:0000256" key="10">
    <source>
        <dbReference type="ARBA" id="ARBA00023303"/>
    </source>
</evidence>
<dbReference type="GO" id="GO:0015252">
    <property type="term" value="F:proton channel activity"/>
    <property type="evidence" value="ECO:0007669"/>
    <property type="project" value="InterPro"/>
</dbReference>
<dbReference type="Proteomes" id="UP000677054">
    <property type="component" value="Unassembled WGS sequence"/>
</dbReference>
<feature type="transmembrane region" description="Helical" evidence="12">
    <location>
        <begin position="258"/>
        <end position="280"/>
    </location>
</feature>
<proteinExistence type="inferred from homology"/>
<keyword evidence="5 12" id="KW-0812">Transmembrane</keyword>
<dbReference type="OrthoDB" id="6429739at2759"/>
<evidence type="ECO:0000256" key="9">
    <source>
        <dbReference type="ARBA" id="ARBA00023136"/>
    </source>
</evidence>
<comment type="subcellular location">
    <subcellularLocation>
        <location evidence="1">Cell membrane</location>
        <topology evidence="1">Multi-pass membrane protein</topology>
    </subcellularLocation>
</comment>
<feature type="transmembrane region" description="Helical" evidence="12">
    <location>
        <begin position="342"/>
        <end position="363"/>
    </location>
</feature>
<gene>
    <name evidence="13" type="ORF">DSTB1V02_LOCUS2142</name>
</gene>
<feature type="transmembrane region" description="Helical" evidence="12">
    <location>
        <begin position="416"/>
        <end position="435"/>
    </location>
</feature>
<evidence type="ECO:0000313" key="14">
    <source>
        <dbReference type="Proteomes" id="UP000677054"/>
    </source>
</evidence>
<dbReference type="EMBL" id="LR899743">
    <property type="protein sequence ID" value="CAD7242171.1"/>
    <property type="molecule type" value="Genomic_DNA"/>
</dbReference>
<evidence type="ECO:0000256" key="12">
    <source>
        <dbReference type="SAM" id="Phobius"/>
    </source>
</evidence>
<feature type="transmembrane region" description="Helical" evidence="12">
    <location>
        <begin position="698"/>
        <end position="721"/>
    </location>
</feature>
<dbReference type="GO" id="GO:0005886">
    <property type="term" value="C:plasma membrane"/>
    <property type="evidence" value="ECO:0007669"/>
    <property type="project" value="UniProtKB-SubCell"/>
</dbReference>
<sequence>MSGLVVSNLRMSSPQWTKGKHKKRVVLDLNVQDSPTPSISRRRSIVDVVRKLNDCFPARFVCRDQEQQNGGWEGWLAGFCPSKQGIGRARVVRWVGGSPVRRASKMLSNEIPGGLAEEKEDSLNLEEGPPITMTVSTTASDPVDTTNGHPSALSSSSLQMREVDEKQEKRWNAIYPGQSFDENRGIPNDNIPLSRIRRDSTNSACKTEEKAEISGNNVDGMFQMISAMYGKLLVVMGLAFPLSEIISSRIPDAFYEGFYLYLYIGSILFLGYVYIFLLSTKRLSSLGLRMRHQNTEANLTSNFSSFCSNYSADESLTDVVRTSQSYSQARSKRLYLLQDAKIHFGSFYLRLGVLAFGVGNMIYSGLEFTQLFEHKPSYCSKKIIAITSGVHVVFTFLQMYFVFLNSKMLIPKYKKLANFGLMHMIATNLCVWLHVLVEESKHEFLEIYHELGLHNASSPYHHRQKHPSLADGIAAAVTGGRVLDNETQLYQNETQPYPSYMHHIHRRALRNFMKGMYDNYECSRSDIMGEVVQNASPFLFPCVIEYSLICAAILYVMWIDVGVPTSSKKKHTGMLRYSTKRSRHHYSMDCAGANRGLFMGLIILVLTVISLILFFVLISRDKTKELAVIMANVSELVLYVTTAVASVIGLIMMRNMSVVNHRLQIDSLLLIIAQTGLFMYSVFIIIGGYFMMNEKDDSSFLTLITGLMSLIQGMVQTIFILDASRRVATCSSQARRKPGREFVTFLIVSNLAMWAINTLETSRANVHPIHLRFYGQWAWTIIIHVSMPLAIFYRFHSTVCLCEVWTKAYKIRAIKV</sequence>
<name>A0A7R8X3K9_9CRUS</name>
<dbReference type="PANTHER" id="PTHR21522">
    <property type="entry name" value="PROTON CHANNEL OTOP"/>
    <property type="match status" value="1"/>
</dbReference>
<feature type="transmembrane region" description="Helical" evidence="12">
    <location>
        <begin position="383"/>
        <end position="404"/>
    </location>
</feature>
<evidence type="ECO:0000256" key="7">
    <source>
        <dbReference type="ARBA" id="ARBA00022989"/>
    </source>
</evidence>
<keyword evidence="6" id="KW-0375">Hydrogen ion transport</keyword>
<evidence type="ECO:0000256" key="6">
    <source>
        <dbReference type="ARBA" id="ARBA00022781"/>
    </source>
</evidence>
<dbReference type="PANTHER" id="PTHR21522:SF61">
    <property type="entry name" value="PROTON CHANNEL OTOPLC"/>
    <property type="match status" value="1"/>
</dbReference>
<keyword evidence="8" id="KW-0406">Ion transport</keyword>
<feature type="transmembrane region" description="Helical" evidence="12">
    <location>
        <begin position="777"/>
        <end position="795"/>
    </location>
</feature>
<evidence type="ECO:0008006" key="15">
    <source>
        <dbReference type="Google" id="ProtNLM"/>
    </source>
</evidence>
<evidence type="ECO:0000256" key="4">
    <source>
        <dbReference type="ARBA" id="ARBA00022475"/>
    </source>
</evidence>
<feature type="transmembrane region" description="Helical" evidence="12">
    <location>
        <begin position="636"/>
        <end position="656"/>
    </location>
</feature>
<feature type="transmembrane region" description="Helical" evidence="12">
    <location>
        <begin position="228"/>
        <end position="246"/>
    </location>
</feature>
<dbReference type="EMBL" id="CAJPEV010000226">
    <property type="protein sequence ID" value="CAG0882653.1"/>
    <property type="molecule type" value="Genomic_DNA"/>
</dbReference>
<keyword evidence="9 12" id="KW-0472">Membrane</keyword>
<feature type="region of interest" description="Disordered" evidence="11">
    <location>
        <begin position="133"/>
        <end position="162"/>
    </location>
</feature>
<evidence type="ECO:0000256" key="3">
    <source>
        <dbReference type="ARBA" id="ARBA00022448"/>
    </source>
</evidence>
<feature type="transmembrane region" description="Helical" evidence="12">
    <location>
        <begin position="668"/>
        <end position="692"/>
    </location>
</feature>
<evidence type="ECO:0000256" key="1">
    <source>
        <dbReference type="ARBA" id="ARBA00004651"/>
    </source>
</evidence>
<evidence type="ECO:0000313" key="13">
    <source>
        <dbReference type="EMBL" id="CAD7242171.1"/>
    </source>
</evidence>